<sequence>MRELERSCGDKMFVSHLGDTSISSILDHLFLSGSGAISPGILKDKSITCIINVTHTEEFPTFLAEADFLRIGIDDTPRTKISDHFDTAADKIKMVKDTGGKVLIHCVQGVSRSASLCIVYLMKYEGMSLRKAYYHVKKVRPIIAPNIGFWKQMIEYETQIYGKSTVTIERTKHKFHYCIKFDDKTSFKQLGFIVL</sequence>
<organism evidence="1 2">
    <name type="scientific">Panagrolaimus sp. PS1159</name>
    <dbReference type="NCBI Taxonomy" id="55785"/>
    <lineage>
        <taxon>Eukaryota</taxon>
        <taxon>Metazoa</taxon>
        <taxon>Ecdysozoa</taxon>
        <taxon>Nematoda</taxon>
        <taxon>Chromadorea</taxon>
        <taxon>Rhabditida</taxon>
        <taxon>Tylenchina</taxon>
        <taxon>Panagrolaimomorpha</taxon>
        <taxon>Panagrolaimoidea</taxon>
        <taxon>Panagrolaimidae</taxon>
        <taxon>Panagrolaimus</taxon>
    </lineage>
</organism>
<dbReference type="Proteomes" id="UP000887580">
    <property type="component" value="Unplaced"/>
</dbReference>
<name>A0AC35FCU8_9BILA</name>
<protein>
    <submittedName>
        <fullName evidence="2">Protein-tyrosine-phosphatase</fullName>
    </submittedName>
</protein>
<evidence type="ECO:0000313" key="1">
    <source>
        <dbReference type="Proteomes" id="UP000887580"/>
    </source>
</evidence>
<dbReference type="WBParaSite" id="PS1159_v2.g16161.t1">
    <property type="protein sequence ID" value="PS1159_v2.g16161.t1"/>
    <property type="gene ID" value="PS1159_v2.g16161"/>
</dbReference>
<evidence type="ECO:0000313" key="2">
    <source>
        <dbReference type="WBParaSite" id="PS1159_v2.g16161.t1"/>
    </source>
</evidence>
<proteinExistence type="predicted"/>
<reference evidence="2" key="1">
    <citation type="submission" date="2022-11" db="UniProtKB">
        <authorList>
            <consortium name="WormBaseParasite"/>
        </authorList>
    </citation>
    <scope>IDENTIFICATION</scope>
</reference>
<accession>A0AC35FCU8</accession>